<dbReference type="AlphaFoldDB" id="A0AAE2RGI9"/>
<dbReference type="RefSeq" id="WP_156538667.1">
    <property type="nucleotide sequence ID" value="NZ_JACXXJ020000005.1"/>
</dbReference>
<evidence type="ECO:0000313" key="3">
    <source>
        <dbReference type="EMBL" id="MBF2716246.1"/>
    </source>
</evidence>
<feature type="transmembrane region" description="Helical" evidence="2">
    <location>
        <begin position="29"/>
        <end position="48"/>
    </location>
</feature>
<dbReference type="Proteomes" id="UP000655037">
    <property type="component" value="Unassembled WGS sequence"/>
</dbReference>
<evidence type="ECO:0000256" key="2">
    <source>
        <dbReference type="SAM" id="Phobius"/>
    </source>
</evidence>
<sequence length="80" mass="8815">MNTNLLHNIINTLIAAIPALALFDWTPFFSEAVSLKIVGLLGLAKILINTWRDGPAGMMKPQPPVGWQPAHDRDHNGDCR</sequence>
<keyword evidence="2" id="KW-0472">Membrane</keyword>
<feature type="transmembrane region" description="Helical" evidence="2">
    <location>
        <begin position="5"/>
        <end position="23"/>
    </location>
</feature>
<evidence type="ECO:0000313" key="4">
    <source>
        <dbReference type="Proteomes" id="UP000655037"/>
    </source>
</evidence>
<comment type="caution">
    <text evidence="3">The sequence shown here is derived from an EMBL/GenBank/DDBJ whole genome shotgun (WGS) entry which is preliminary data.</text>
</comment>
<proteinExistence type="predicted"/>
<organism evidence="3 4">
    <name type="scientific">Agrobacterium vitis</name>
    <name type="common">Rhizobium vitis</name>
    <dbReference type="NCBI Taxonomy" id="373"/>
    <lineage>
        <taxon>Bacteria</taxon>
        <taxon>Pseudomonadati</taxon>
        <taxon>Pseudomonadota</taxon>
        <taxon>Alphaproteobacteria</taxon>
        <taxon>Hyphomicrobiales</taxon>
        <taxon>Rhizobiaceae</taxon>
        <taxon>Rhizobium/Agrobacterium group</taxon>
        <taxon>Agrobacterium</taxon>
    </lineage>
</organism>
<name>A0AAE2RGI9_AGRVI</name>
<evidence type="ECO:0000256" key="1">
    <source>
        <dbReference type="SAM" id="MobiDB-lite"/>
    </source>
</evidence>
<feature type="compositionally biased region" description="Basic and acidic residues" evidence="1">
    <location>
        <begin position="70"/>
        <end position="80"/>
    </location>
</feature>
<keyword evidence="2" id="KW-0812">Transmembrane</keyword>
<protein>
    <submittedName>
        <fullName evidence="3">Uncharacterized protein</fullName>
    </submittedName>
</protein>
<reference evidence="3" key="1">
    <citation type="submission" date="2020-11" db="EMBL/GenBank/DDBJ databases">
        <title>Agrobacterium vitis strain K377 genome.</title>
        <authorList>
            <person name="Xi H."/>
        </authorList>
    </citation>
    <scope>NUCLEOTIDE SEQUENCE</scope>
    <source>
        <strain evidence="3">K377</strain>
    </source>
</reference>
<gene>
    <name evidence="3" type="ORF">IEI95_018700</name>
</gene>
<feature type="region of interest" description="Disordered" evidence="1">
    <location>
        <begin position="58"/>
        <end position="80"/>
    </location>
</feature>
<keyword evidence="2" id="KW-1133">Transmembrane helix</keyword>
<dbReference type="EMBL" id="JACXXJ020000005">
    <property type="protein sequence ID" value="MBF2716246.1"/>
    <property type="molecule type" value="Genomic_DNA"/>
</dbReference>
<accession>A0AAE2RGI9</accession>